<proteinExistence type="predicted"/>
<dbReference type="Pfam" id="PF09543">
    <property type="entry name" value="DUF2379"/>
    <property type="match status" value="1"/>
</dbReference>
<evidence type="ECO:0000313" key="2">
    <source>
        <dbReference type="EMBL" id="AEI64902.1"/>
    </source>
</evidence>
<dbReference type="InterPro" id="IPR011753">
    <property type="entry name" value="DUSAM_dom"/>
</dbReference>
<reference evidence="2 3" key="1">
    <citation type="journal article" date="2011" name="J. Bacteriol.">
        <title>Genome sequence of the halotolerant marine bacterium Myxococcus fulvus HW-1.</title>
        <authorList>
            <person name="Li Z.F."/>
            <person name="Li X."/>
            <person name="Liu H."/>
            <person name="Liu X."/>
            <person name="Han K."/>
            <person name="Wu Z.H."/>
            <person name="Hu W."/>
            <person name="Li F.F."/>
            <person name="Li Y.Z."/>
        </authorList>
    </citation>
    <scope>NUCLEOTIDE SEQUENCE [LARGE SCALE GENOMIC DNA]</scope>
    <source>
        <strain evidence="3">ATCC BAA-855 / HW-1</strain>
    </source>
</reference>
<organism evidence="2 3">
    <name type="scientific">Myxococcus fulvus (strain ATCC BAA-855 / HW-1)</name>
    <dbReference type="NCBI Taxonomy" id="483219"/>
    <lineage>
        <taxon>Bacteria</taxon>
        <taxon>Pseudomonadati</taxon>
        <taxon>Myxococcota</taxon>
        <taxon>Myxococcia</taxon>
        <taxon>Myxococcales</taxon>
        <taxon>Cystobacterineae</taxon>
        <taxon>Myxococcaceae</taxon>
        <taxon>Myxococcus</taxon>
    </lineage>
</organism>
<dbReference type="AlphaFoldDB" id="F8CFT3"/>
<protein>
    <recommendedName>
        <fullName evidence="1">DUSAM domain-containing protein</fullName>
    </recommendedName>
</protein>
<name>F8CFT3_MYXFH</name>
<dbReference type="EMBL" id="CP002830">
    <property type="protein sequence ID" value="AEI64902.1"/>
    <property type="molecule type" value="Genomic_DNA"/>
</dbReference>
<evidence type="ECO:0000259" key="1">
    <source>
        <dbReference type="Pfam" id="PF09543"/>
    </source>
</evidence>
<dbReference type="NCBIfam" id="TIGR02267">
    <property type="entry name" value="DUSAM domain"/>
    <property type="match status" value="1"/>
</dbReference>
<accession>F8CFT3</accession>
<dbReference type="STRING" id="483219.LILAB_14985"/>
<evidence type="ECO:0000313" key="3">
    <source>
        <dbReference type="Proteomes" id="UP000000488"/>
    </source>
</evidence>
<dbReference type="KEGG" id="mfu:LILAB_14985"/>
<dbReference type="HOGENOM" id="CLU_161985_0_0_7"/>
<sequence length="119" mass="13459">MPEWEYVIAMERWISPEGGLALPGEDRAQVQAVALEVMIAEAEAYTSSRTPEGMASLLREIRRRVREAGKRYSSTRDDVHDLQEAGDAAGARKVLEEYIASEVIPRYRELAETDLKHLE</sequence>
<gene>
    <name evidence="2" type="ordered locus">LILAB_14985</name>
</gene>
<feature type="domain" description="DUSAM" evidence="1">
    <location>
        <begin position="2"/>
        <end position="117"/>
    </location>
</feature>
<dbReference type="Proteomes" id="UP000000488">
    <property type="component" value="Chromosome"/>
</dbReference>